<dbReference type="InterPro" id="IPR029068">
    <property type="entry name" value="Glyas_Bleomycin-R_OHBP_Dase"/>
</dbReference>
<dbReference type="Gene3D" id="3.10.180.10">
    <property type="entry name" value="2,3-Dihydroxybiphenyl 1,2-Dioxygenase, domain 1"/>
    <property type="match status" value="1"/>
</dbReference>
<dbReference type="RefSeq" id="WP_326508405.1">
    <property type="nucleotide sequence ID" value="NZ_JAWIIV010000021.1"/>
</dbReference>
<protein>
    <submittedName>
        <fullName evidence="2">VOC family protein</fullName>
    </submittedName>
</protein>
<feature type="domain" description="VOC" evidence="1">
    <location>
        <begin position="3"/>
        <end position="127"/>
    </location>
</feature>
<dbReference type="SUPFAM" id="SSF54593">
    <property type="entry name" value="Glyoxalase/Bleomycin resistance protein/Dihydroxybiphenyl dioxygenase"/>
    <property type="match status" value="1"/>
</dbReference>
<evidence type="ECO:0000259" key="1">
    <source>
        <dbReference type="PROSITE" id="PS51819"/>
    </source>
</evidence>
<gene>
    <name evidence="2" type="ORF">RY831_21350</name>
</gene>
<evidence type="ECO:0000313" key="3">
    <source>
        <dbReference type="Proteomes" id="UP001352263"/>
    </source>
</evidence>
<dbReference type="EMBL" id="JAWIIV010000021">
    <property type="protein sequence ID" value="MEC4721718.1"/>
    <property type="molecule type" value="Genomic_DNA"/>
</dbReference>
<comment type="caution">
    <text evidence="2">The sequence shown here is derived from an EMBL/GenBank/DDBJ whole genome shotgun (WGS) entry which is preliminary data.</text>
</comment>
<reference evidence="2 3" key="1">
    <citation type="submission" date="2023-10" db="EMBL/GenBank/DDBJ databases">
        <title>Noviherbaspirillum sp. CPCC 100848 genome assembly.</title>
        <authorList>
            <person name="Li X.Y."/>
            <person name="Fang X.M."/>
        </authorList>
    </citation>
    <scope>NUCLEOTIDE SEQUENCE [LARGE SCALE GENOMIC DNA]</scope>
    <source>
        <strain evidence="2 3">CPCC 100848</strain>
    </source>
</reference>
<dbReference type="Proteomes" id="UP001352263">
    <property type="component" value="Unassembled WGS sequence"/>
</dbReference>
<dbReference type="Pfam" id="PF00903">
    <property type="entry name" value="Glyoxalase"/>
    <property type="match status" value="1"/>
</dbReference>
<evidence type="ECO:0000313" key="2">
    <source>
        <dbReference type="EMBL" id="MEC4721718.1"/>
    </source>
</evidence>
<dbReference type="PANTHER" id="PTHR36503">
    <property type="entry name" value="BLR2520 PROTEIN"/>
    <property type="match status" value="1"/>
</dbReference>
<proteinExistence type="predicted"/>
<accession>A0ABU6JDI9</accession>
<dbReference type="PROSITE" id="PS51819">
    <property type="entry name" value="VOC"/>
    <property type="match status" value="1"/>
</dbReference>
<dbReference type="PANTHER" id="PTHR36503:SF2">
    <property type="entry name" value="BLR2408 PROTEIN"/>
    <property type="match status" value="1"/>
</dbReference>
<dbReference type="InterPro" id="IPR004360">
    <property type="entry name" value="Glyas_Fos-R_dOase_dom"/>
</dbReference>
<dbReference type="InterPro" id="IPR037523">
    <property type="entry name" value="VOC_core"/>
</dbReference>
<keyword evidence="3" id="KW-1185">Reference proteome</keyword>
<organism evidence="2 3">
    <name type="scientific">Noviherbaspirillum album</name>
    <dbReference type="NCBI Taxonomy" id="3080276"/>
    <lineage>
        <taxon>Bacteria</taxon>
        <taxon>Pseudomonadati</taxon>
        <taxon>Pseudomonadota</taxon>
        <taxon>Betaproteobacteria</taxon>
        <taxon>Burkholderiales</taxon>
        <taxon>Oxalobacteraceae</taxon>
        <taxon>Noviherbaspirillum</taxon>
    </lineage>
</organism>
<name>A0ABU6JDI9_9BURK</name>
<sequence>MTQQIFVNLPIKDMNRSREFFTRLGFSFNPQFTNDQGACMVVADNIFVMLLVESFFQTFTRKPVADATKSTEVLVCLSCDSRARVDELVAKALAAGGTAPNPPQDHGFMYAHGFEDPDGHVWELAYMDMAAAGAPGNAGNA</sequence>